<name>A0A7W7L8U9_STRNE</name>
<feature type="compositionally biased region" description="Polar residues" evidence="1">
    <location>
        <begin position="123"/>
        <end position="137"/>
    </location>
</feature>
<dbReference type="Proteomes" id="UP000556436">
    <property type="component" value="Unassembled WGS sequence"/>
</dbReference>
<dbReference type="InterPro" id="IPR045682">
    <property type="entry name" value="DUF6193"/>
</dbReference>
<keyword evidence="3" id="KW-1185">Reference proteome</keyword>
<dbReference type="Pfam" id="PF19692">
    <property type="entry name" value="DUF6193"/>
    <property type="match status" value="1"/>
</dbReference>
<proteinExistence type="predicted"/>
<feature type="region of interest" description="Disordered" evidence="1">
    <location>
        <begin position="123"/>
        <end position="144"/>
    </location>
</feature>
<reference evidence="2 3" key="1">
    <citation type="submission" date="2020-08" db="EMBL/GenBank/DDBJ databases">
        <title>Genomic Encyclopedia of Type Strains, Phase III (KMG-III): the genomes of soil and plant-associated and newly described type strains.</title>
        <authorList>
            <person name="Whitman W."/>
        </authorList>
    </citation>
    <scope>NUCLEOTIDE SEQUENCE [LARGE SCALE GENOMIC DNA]</scope>
    <source>
        <strain evidence="2 3">CECT 3265</strain>
    </source>
</reference>
<evidence type="ECO:0000256" key="1">
    <source>
        <dbReference type="SAM" id="MobiDB-lite"/>
    </source>
</evidence>
<sequence>MNREAAGDAVVEAGWQAVRDDGRVQAELLEAAYGEPRLRQLFPWTGMGELHFSRCTEHRWTWDIPYIQPAAGGTYWVSGPLRTQAVGPAATAQEAIAMVVQRLPAGCGPAFPGTPEELAVHEATTQKQQVNPVPSQIQKRRTTG</sequence>
<gene>
    <name evidence="2" type="ORF">FHS38_001729</name>
</gene>
<protein>
    <submittedName>
        <fullName evidence="2">Uncharacterized protein</fullName>
    </submittedName>
</protein>
<dbReference type="RefSeq" id="WP_184732496.1">
    <property type="nucleotide sequence ID" value="NZ_BMRW01000010.1"/>
</dbReference>
<comment type="caution">
    <text evidence="2">The sequence shown here is derived from an EMBL/GenBank/DDBJ whole genome shotgun (WGS) entry which is preliminary data.</text>
</comment>
<evidence type="ECO:0000313" key="2">
    <source>
        <dbReference type="EMBL" id="MBB4885700.1"/>
    </source>
</evidence>
<evidence type="ECO:0000313" key="3">
    <source>
        <dbReference type="Proteomes" id="UP000556436"/>
    </source>
</evidence>
<organism evidence="2 3">
    <name type="scientific">Streptomyces netropsis</name>
    <name type="common">Streptoverticillium netropsis</name>
    <dbReference type="NCBI Taxonomy" id="55404"/>
    <lineage>
        <taxon>Bacteria</taxon>
        <taxon>Bacillati</taxon>
        <taxon>Actinomycetota</taxon>
        <taxon>Actinomycetes</taxon>
        <taxon>Kitasatosporales</taxon>
        <taxon>Streptomycetaceae</taxon>
        <taxon>Streptomyces</taxon>
    </lineage>
</organism>
<accession>A0A7W7L8U9</accession>
<dbReference type="EMBL" id="JACHJG010000003">
    <property type="protein sequence ID" value="MBB4885700.1"/>
    <property type="molecule type" value="Genomic_DNA"/>
</dbReference>
<dbReference type="AlphaFoldDB" id="A0A7W7L8U9"/>